<feature type="domain" description="HAMP" evidence="6">
    <location>
        <begin position="212"/>
        <end position="264"/>
    </location>
</feature>
<dbReference type="Proteomes" id="UP001600943">
    <property type="component" value="Unassembled WGS sequence"/>
</dbReference>
<keyword evidence="4" id="KW-0812">Transmembrane</keyword>
<organism evidence="7 8">
    <name type="scientific">Blautia hominis</name>
    <dbReference type="NCBI Taxonomy" id="2025493"/>
    <lineage>
        <taxon>Bacteria</taxon>
        <taxon>Bacillati</taxon>
        <taxon>Bacillota</taxon>
        <taxon>Clostridia</taxon>
        <taxon>Lachnospirales</taxon>
        <taxon>Lachnospiraceae</taxon>
        <taxon>Blautia</taxon>
    </lineage>
</organism>
<name>A0ABQ0B9G7_9FIRM</name>
<dbReference type="InterPro" id="IPR024478">
    <property type="entry name" value="HlyB_4HB_MCP"/>
</dbReference>
<dbReference type="SMART" id="SM00304">
    <property type="entry name" value="HAMP"/>
    <property type="match status" value="1"/>
</dbReference>
<evidence type="ECO:0000256" key="4">
    <source>
        <dbReference type="SAM" id="Phobius"/>
    </source>
</evidence>
<dbReference type="PANTHER" id="PTHR43531">
    <property type="entry name" value="PROTEIN ICFG"/>
    <property type="match status" value="1"/>
</dbReference>
<evidence type="ECO:0000313" key="7">
    <source>
        <dbReference type="EMBL" id="GAA6408099.1"/>
    </source>
</evidence>
<proteinExistence type="inferred from homology"/>
<keyword evidence="8" id="KW-1185">Reference proteome</keyword>
<keyword evidence="1" id="KW-0145">Chemotaxis</keyword>
<dbReference type="EMBL" id="BAABYW010000001">
    <property type="protein sequence ID" value="GAA6408099.1"/>
    <property type="molecule type" value="Genomic_DNA"/>
</dbReference>
<evidence type="ECO:0000259" key="6">
    <source>
        <dbReference type="PROSITE" id="PS50885"/>
    </source>
</evidence>
<feature type="transmembrane region" description="Helical" evidence="4">
    <location>
        <begin position="14"/>
        <end position="33"/>
    </location>
</feature>
<keyword evidence="4" id="KW-1133">Transmembrane helix</keyword>
<dbReference type="Pfam" id="PF12729">
    <property type="entry name" value="4HB_MCP_1"/>
    <property type="match status" value="1"/>
</dbReference>
<dbReference type="PROSITE" id="PS50111">
    <property type="entry name" value="CHEMOTAXIS_TRANSDUC_2"/>
    <property type="match status" value="1"/>
</dbReference>
<dbReference type="InterPro" id="IPR051310">
    <property type="entry name" value="MCP_chemotaxis"/>
</dbReference>
<keyword evidence="3" id="KW-0807">Transducer</keyword>
<dbReference type="CDD" id="cd06225">
    <property type="entry name" value="HAMP"/>
    <property type="match status" value="1"/>
</dbReference>
<dbReference type="InterPro" id="IPR004089">
    <property type="entry name" value="MCPsignal_dom"/>
</dbReference>
<accession>A0ABQ0B9G7</accession>
<dbReference type="PRINTS" id="PR00260">
    <property type="entry name" value="CHEMTRNSDUCR"/>
</dbReference>
<comment type="similarity">
    <text evidence="2">Belongs to the methyl-accepting chemotaxis (MCP) protein family.</text>
</comment>
<comment type="caution">
    <text evidence="7">The sequence shown here is derived from an EMBL/GenBank/DDBJ whole genome shotgun (WGS) entry which is preliminary data.</text>
</comment>
<dbReference type="SUPFAM" id="SSF58104">
    <property type="entry name" value="Methyl-accepting chemotaxis protein (MCP) signaling domain"/>
    <property type="match status" value="1"/>
</dbReference>
<dbReference type="Pfam" id="PF00672">
    <property type="entry name" value="HAMP"/>
    <property type="match status" value="1"/>
</dbReference>
<gene>
    <name evidence="7" type="ORF">K040078D81_22160</name>
</gene>
<keyword evidence="4" id="KW-0472">Membrane</keyword>
<sequence length="558" mass="60483">MKNYFLNLKIGTKLIAAFASIIVLYIFTVFISLHTIQNMSGKMNDFYNQPFANVEASMSMLSNLHLVGKNLTIMAATDNVMDEDELMMETKSASQEVEKKLEILQTGYGSDTELVKSLGEEFAAMKIPRDRIISLLESGDAEQALDIYVNEYASKMKRVSDTLSQVTDECVMDAENTLNTSLVSNAEARLMILILAFVSILITCILWLTITRSILRPVNEIKKAAQSVAEGKLQANLSFTSRNELGQLAESIRQTTMALNAYVSEIKTGMTALGKGKLNYRTKVKFKGDFVALGDALDEIGELLRNAIQQINGSAEQVAGGAEQVSNAAQALAQGTSQQASSIEELAVSISEITESINGNAEKAVRSSKLADNVGRSLESNDQQMHRLLTAIKEIKNNSQEITGIVKEIEDIAFQTNILALNASVEAARAGEAGRGFSVVAGEVRRLASKTAEASKLTAGLVDKNSEAVNAGMDTVHTTADSLKASVERAQEVNQMMDEISEVSVQQAEAIMQVRKSMDLISDIVQGNSASSEESAAASEELSAQAQMLKELVEQFEI</sequence>
<evidence type="ECO:0000259" key="5">
    <source>
        <dbReference type="PROSITE" id="PS50111"/>
    </source>
</evidence>
<reference evidence="7 8" key="1">
    <citation type="submission" date="2024-04" db="EMBL/GenBank/DDBJ databases">
        <title>Defined microbial consortia suppress multidrug-resistant proinflammatory Enterobacteriaceae via ecological control.</title>
        <authorList>
            <person name="Furuichi M."/>
            <person name="Kawaguchi T."/>
            <person name="Pust M."/>
            <person name="Yasuma K."/>
            <person name="Plichta D."/>
            <person name="Hasegawa N."/>
            <person name="Ohya T."/>
            <person name="Bhattarai S."/>
            <person name="Sasajima S."/>
            <person name="Aoto Y."/>
            <person name="Tuganbaev T."/>
            <person name="Yaginuma M."/>
            <person name="Ueda M."/>
            <person name="Okahashi N."/>
            <person name="Amafuji K."/>
            <person name="Kiridooshi Y."/>
            <person name="Sugita K."/>
            <person name="Strazar M."/>
            <person name="Skelly A."/>
            <person name="Suda W."/>
            <person name="Hattori M."/>
            <person name="Nakamoto N."/>
            <person name="Caballero S."/>
            <person name="Norman J."/>
            <person name="Olle B."/>
            <person name="Tanoue T."/>
            <person name="Arita M."/>
            <person name="Bucci V."/>
            <person name="Atarashi K."/>
            <person name="Xavier R."/>
            <person name="Honda K."/>
        </authorList>
    </citation>
    <scope>NUCLEOTIDE SEQUENCE [LARGE SCALE GENOMIC DNA]</scope>
    <source>
        <strain evidence="8">k04-0078-D8-1</strain>
    </source>
</reference>
<evidence type="ECO:0000256" key="3">
    <source>
        <dbReference type="PROSITE-ProRule" id="PRU00284"/>
    </source>
</evidence>
<evidence type="ECO:0000256" key="1">
    <source>
        <dbReference type="ARBA" id="ARBA00022500"/>
    </source>
</evidence>
<dbReference type="PANTHER" id="PTHR43531:SF11">
    <property type="entry name" value="METHYL-ACCEPTING CHEMOTAXIS PROTEIN 3"/>
    <property type="match status" value="1"/>
</dbReference>
<dbReference type="Pfam" id="PF00015">
    <property type="entry name" value="MCPsignal"/>
    <property type="match status" value="1"/>
</dbReference>
<dbReference type="InterPro" id="IPR003660">
    <property type="entry name" value="HAMP_dom"/>
</dbReference>
<dbReference type="Gene3D" id="1.10.287.950">
    <property type="entry name" value="Methyl-accepting chemotaxis protein"/>
    <property type="match status" value="1"/>
</dbReference>
<dbReference type="InterPro" id="IPR004090">
    <property type="entry name" value="Chemotax_Me-accpt_rcpt"/>
</dbReference>
<feature type="transmembrane region" description="Helical" evidence="4">
    <location>
        <begin position="190"/>
        <end position="210"/>
    </location>
</feature>
<dbReference type="RefSeq" id="WP_095173201.1">
    <property type="nucleotide sequence ID" value="NZ_BAABYW010000001.1"/>
</dbReference>
<dbReference type="SMART" id="SM00283">
    <property type="entry name" value="MA"/>
    <property type="match status" value="1"/>
</dbReference>
<dbReference type="Gene3D" id="6.10.340.10">
    <property type="match status" value="1"/>
</dbReference>
<protein>
    <submittedName>
        <fullName evidence="7">Methyl-accepting chemotaxis protein</fullName>
    </submittedName>
</protein>
<evidence type="ECO:0000313" key="8">
    <source>
        <dbReference type="Proteomes" id="UP001600943"/>
    </source>
</evidence>
<evidence type="ECO:0000256" key="2">
    <source>
        <dbReference type="ARBA" id="ARBA00029447"/>
    </source>
</evidence>
<feature type="domain" description="Methyl-accepting transducer" evidence="5">
    <location>
        <begin position="314"/>
        <end position="543"/>
    </location>
</feature>
<dbReference type="PROSITE" id="PS50885">
    <property type="entry name" value="HAMP"/>
    <property type="match status" value="1"/>
</dbReference>